<protein>
    <recommendedName>
        <fullName evidence="1">DNA binding HTH domain-containing protein</fullName>
    </recommendedName>
</protein>
<feature type="domain" description="DNA binding HTH" evidence="1">
    <location>
        <begin position="143"/>
        <end position="167"/>
    </location>
</feature>
<organism evidence="2 3">
    <name type="scientific">Aeromicrobium wangtongii</name>
    <dbReference type="NCBI Taxonomy" id="2969247"/>
    <lineage>
        <taxon>Bacteria</taxon>
        <taxon>Bacillati</taxon>
        <taxon>Actinomycetota</taxon>
        <taxon>Actinomycetes</taxon>
        <taxon>Propionibacteriales</taxon>
        <taxon>Nocardioidaceae</taxon>
        <taxon>Aeromicrobium</taxon>
    </lineage>
</organism>
<dbReference type="Proteomes" id="UP001316184">
    <property type="component" value="Chromosome"/>
</dbReference>
<evidence type="ECO:0000313" key="2">
    <source>
        <dbReference type="EMBL" id="UUP12582.1"/>
    </source>
</evidence>
<proteinExistence type="predicted"/>
<keyword evidence="3" id="KW-1185">Reference proteome</keyword>
<evidence type="ECO:0000259" key="1">
    <source>
        <dbReference type="Pfam" id="PF02954"/>
    </source>
</evidence>
<sequence length="201" mass="21346">MFALTIDQRRSRQSADAVPGLLADLNRYPLVREFERTAGDEVQGLCDDPAVVVDMVCSVVATQQWWIGIGLGAVDEPIPPSVRASRGPALIAARAAVERSSSSPVGLAVEGKGARHAETALHALARVITDRTEAGAEAVAAMAAGGTQKAVARRLGISPQAFSRRLQVARWSEEQRLRDLAIHLLAPSESGVRSPEARAEP</sequence>
<dbReference type="EMBL" id="CP102173">
    <property type="protein sequence ID" value="UUP12582.1"/>
    <property type="molecule type" value="Genomic_DNA"/>
</dbReference>
<name>A0ABY5M729_9ACTN</name>
<evidence type="ECO:0000313" key="3">
    <source>
        <dbReference type="Proteomes" id="UP001316184"/>
    </source>
</evidence>
<gene>
    <name evidence="2" type="ORF">NQV15_12030</name>
</gene>
<dbReference type="Pfam" id="PF02954">
    <property type="entry name" value="HTH_8"/>
    <property type="match status" value="1"/>
</dbReference>
<dbReference type="InterPro" id="IPR002197">
    <property type="entry name" value="HTH_Fis"/>
</dbReference>
<dbReference type="RefSeq" id="WP_232400112.1">
    <property type="nucleotide sequence ID" value="NZ_CP102173.1"/>
</dbReference>
<accession>A0ABY5M729</accession>
<reference evidence="2 3" key="1">
    <citation type="submission" date="2022-08" db="EMBL/GenBank/DDBJ databases">
        <title>novel species in genus Aeromicrobium.</title>
        <authorList>
            <person name="Ye L."/>
        </authorList>
    </citation>
    <scope>NUCLEOTIDE SEQUENCE [LARGE SCALE GENOMIC DNA]</scope>
    <source>
        <strain evidence="3">zg-Y1379</strain>
    </source>
</reference>